<name>A0A101MQG4_PENFR</name>
<sequence>MNVNTIYNINALHSTHRMIKGIPTIQDRKTEVTSHPIDIRKFQPDQITDSIAITSLNNSDLTVSKEPEIPEWWSGREVFELERRALFSQTWLYLAHSSQFKKPGAYQSFDIAGFPVFLIRGKDDRIRAFHNVCRHRAYTITRKETGASTFLGCRYHGWSYDTTGRLVKAPQFDDVPGFDKSQNSLFEVHTHTTDQGMVFVNLKSSESAAFDSAVASSLSGFSRIAGLKARSAWVAGQTLSGDFNWKVDARTRHLDAYTSELHRRMSELSAASPVMKFIRSITRKSAREECSLFPITVIYSFQEEGLCLALSFFPASESKTHIRYDLFAHSAVNEPDIRKMSEVLQSATKNLIANIELEYQSISTKQRSSSELNSTDTRQILSRLQEHTKLERIEGGQILPAMHKPEGSTLFQKADQLCRELDCVSGGSQDGTSSALDW</sequence>
<dbReference type="InterPro" id="IPR017941">
    <property type="entry name" value="Rieske_2Fe-2S"/>
</dbReference>
<keyword evidence="4" id="KW-0408">Iron</keyword>
<dbReference type="Pfam" id="PF00355">
    <property type="entry name" value="Rieske"/>
    <property type="match status" value="1"/>
</dbReference>
<evidence type="ECO:0000256" key="1">
    <source>
        <dbReference type="ARBA" id="ARBA00022714"/>
    </source>
</evidence>
<dbReference type="AlphaFoldDB" id="A0A101MQG4"/>
<reference evidence="7 8" key="1">
    <citation type="submission" date="2015-10" db="EMBL/GenBank/DDBJ databases">
        <title>Genome sequencing of Penicillium freii.</title>
        <authorList>
            <person name="Nguyen H.D."/>
            <person name="Visagie C.M."/>
            <person name="Seifert K.A."/>
        </authorList>
    </citation>
    <scope>NUCLEOTIDE SEQUENCE [LARGE SCALE GENOMIC DNA]</scope>
    <source>
        <strain evidence="7 8">DAOM 242723</strain>
    </source>
</reference>
<keyword evidence="1" id="KW-0001">2Fe-2S</keyword>
<dbReference type="STRING" id="48697.A0A101MQG4"/>
<evidence type="ECO:0000256" key="4">
    <source>
        <dbReference type="ARBA" id="ARBA00023004"/>
    </source>
</evidence>
<dbReference type="PROSITE" id="PS00570">
    <property type="entry name" value="RING_HYDROXYL_ALPHA"/>
    <property type="match status" value="1"/>
</dbReference>
<dbReference type="SUPFAM" id="SSF50022">
    <property type="entry name" value="ISP domain"/>
    <property type="match status" value="1"/>
</dbReference>
<evidence type="ECO:0000259" key="6">
    <source>
        <dbReference type="PROSITE" id="PS51296"/>
    </source>
</evidence>
<dbReference type="InterPro" id="IPR036922">
    <property type="entry name" value="Rieske_2Fe-2S_sf"/>
</dbReference>
<dbReference type="PROSITE" id="PS51296">
    <property type="entry name" value="RIESKE"/>
    <property type="match status" value="1"/>
</dbReference>
<dbReference type="Proteomes" id="UP000055045">
    <property type="component" value="Unassembled WGS sequence"/>
</dbReference>
<evidence type="ECO:0000313" key="8">
    <source>
        <dbReference type="Proteomes" id="UP000055045"/>
    </source>
</evidence>
<feature type="domain" description="Rieske" evidence="6">
    <location>
        <begin position="92"/>
        <end position="178"/>
    </location>
</feature>
<dbReference type="GO" id="GO:0051537">
    <property type="term" value="F:2 iron, 2 sulfur cluster binding"/>
    <property type="evidence" value="ECO:0007669"/>
    <property type="project" value="UniProtKB-KW"/>
</dbReference>
<dbReference type="PANTHER" id="PTHR43756">
    <property type="entry name" value="CHOLINE MONOOXYGENASE, CHLOROPLASTIC"/>
    <property type="match status" value="1"/>
</dbReference>
<dbReference type="Gene3D" id="2.102.10.10">
    <property type="entry name" value="Rieske [2Fe-2S] iron-sulphur domain"/>
    <property type="match status" value="1"/>
</dbReference>
<dbReference type="PRINTS" id="PR00090">
    <property type="entry name" value="RNGDIOXGNASE"/>
</dbReference>
<evidence type="ECO:0000313" key="7">
    <source>
        <dbReference type="EMBL" id="KUM64801.1"/>
    </source>
</evidence>
<protein>
    <recommendedName>
        <fullName evidence="6">Rieske domain-containing protein</fullName>
    </recommendedName>
</protein>
<keyword evidence="2" id="KW-0479">Metal-binding</keyword>
<dbReference type="EMBL" id="LLXE01000040">
    <property type="protein sequence ID" value="KUM64801.1"/>
    <property type="molecule type" value="Genomic_DNA"/>
</dbReference>
<proteinExistence type="predicted"/>
<dbReference type="GO" id="GO:0005506">
    <property type="term" value="F:iron ion binding"/>
    <property type="evidence" value="ECO:0007669"/>
    <property type="project" value="InterPro"/>
</dbReference>
<organism evidence="7 8">
    <name type="scientific">Penicillium freii</name>
    <dbReference type="NCBI Taxonomy" id="48697"/>
    <lineage>
        <taxon>Eukaryota</taxon>
        <taxon>Fungi</taxon>
        <taxon>Dikarya</taxon>
        <taxon>Ascomycota</taxon>
        <taxon>Pezizomycotina</taxon>
        <taxon>Eurotiomycetes</taxon>
        <taxon>Eurotiomycetidae</taxon>
        <taxon>Eurotiales</taxon>
        <taxon>Aspergillaceae</taxon>
        <taxon>Penicillium</taxon>
    </lineage>
</organism>
<accession>A0A101MQG4</accession>
<evidence type="ECO:0000256" key="3">
    <source>
        <dbReference type="ARBA" id="ARBA00023002"/>
    </source>
</evidence>
<dbReference type="InterPro" id="IPR001663">
    <property type="entry name" value="Rng_hydr_dOase-A"/>
</dbReference>
<dbReference type="GO" id="GO:0016491">
    <property type="term" value="F:oxidoreductase activity"/>
    <property type="evidence" value="ECO:0007669"/>
    <property type="project" value="UniProtKB-KW"/>
</dbReference>
<dbReference type="PANTHER" id="PTHR43756:SF6">
    <property type="entry name" value="CLUSTER-BINDING PROTEIN, PUTATIVE (AFU_ORTHOLOGUE AFUA_6G03920)-RELATED"/>
    <property type="match status" value="1"/>
</dbReference>
<keyword evidence="8" id="KW-1185">Reference proteome</keyword>
<keyword evidence="5" id="KW-0411">Iron-sulfur</keyword>
<keyword evidence="3" id="KW-0560">Oxidoreductase</keyword>
<dbReference type="CDD" id="cd03469">
    <property type="entry name" value="Rieske_RO_Alpha_N"/>
    <property type="match status" value="1"/>
</dbReference>
<dbReference type="Gene3D" id="3.90.380.10">
    <property type="entry name" value="Naphthalene 1,2-dioxygenase Alpha Subunit, Chain A, domain 1"/>
    <property type="match status" value="1"/>
</dbReference>
<dbReference type="InterPro" id="IPR015881">
    <property type="entry name" value="ARHD_Rieske_2Fe_2S"/>
</dbReference>
<evidence type="ECO:0000256" key="5">
    <source>
        <dbReference type="ARBA" id="ARBA00023014"/>
    </source>
</evidence>
<gene>
    <name evidence="7" type="ORF">ACN42_g2291</name>
</gene>
<comment type="caution">
    <text evidence="7">The sequence shown here is derived from an EMBL/GenBank/DDBJ whole genome shotgun (WGS) entry which is preliminary data.</text>
</comment>
<evidence type="ECO:0000256" key="2">
    <source>
        <dbReference type="ARBA" id="ARBA00022723"/>
    </source>
</evidence>